<evidence type="ECO:0000256" key="2">
    <source>
        <dbReference type="ARBA" id="ARBA00022448"/>
    </source>
</evidence>
<feature type="compositionally biased region" description="Polar residues" evidence="6">
    <location>
        <begin position="13"/>
        <end position="22"/>
    </location>
</feature>
<protein>
    <submittedName>
        <fullName evidence="9">Major facilitator superfamily domain-containing protein</fullName>
    </submittedName>
</protein>
<dbReference type="InterPro" id="IPR036259">
    <property type="entry name" value="MFS_trans_sf"/>
</dbReference>
<dbReference type="GO" id="GO:0005886">
    <property type="term" value="C:plasma membrane"/>
    <property type="evidence" value="ECO:0007669"/>
    <property type="project" value="TreeGrafter"/>
</dbReference>
<evidence type="ECO:0000256" key="3">
    <source>
        <dbReference type="ARBA" id="ARBA00022692"/>
    </source>
</evidence>
<feature type="transmembrane region" description="Helical" evidence="7">
    <location>
        <begin position="83"/>
        <end position="106"/>
    </location>
</feature>
<keyword evidence="5 7" id="KW-0472">Membrane</keyword>
<dbReference type="PANTHER" id="PTHR23501:SF191">
    <property type="entry name" value="VACUOLAR BASIC AMINO ACID TRANSPORTER 4"/>
    <property type="match status" value="1"/>
</dbReference>
<reference evidence="9 10" key="1">
    <citation type="submission" date="2016-07" db="EMBL/GenBank/DDBJ databases">
        <title>Pervasive Adenine N6-methylation of Active Genes in Fungi.</title>
        <authorList>
            <consortium name="DOE Joint Genome Institute"/>
            <person name="Mondo S.J."/>
            <person name="Dannebaum R.O."/>
            <person name="Kuo R.C."/>
            <person name="Labutti K."/>
            <person name="Haridas S."/>
            <person name="Kuo A."/>
            <person name="Salamov A."/>
            <person name="Ahrendt S.R."/>
            <person name="Lipzen A."/>
            <person name="Sullivan W."/>
            <person name="Andreopoulos W.B."/>
            <person name="Clum A."/>
            <person name="Lindquist E."/>
            <person name="Daum C."/>
            <person name="Ramamoorthy G.K."/>
            <person name="Gryganskyi A."/>
            <person name="Culley D."/>
            <person name="Magnuson J.K."/>
            <person name="James T.Y."/>
            <person name="O'Malley M.A."/>
            <person name="Stajich J.E."/>
            <person name="Spatafora J.W."/>
            <person name="Visel A."/>
            <person name="Grigoriev I.V."/>
        </authorList>
    </citation>
    <scope>NUCLEOTIDE SEQUENCE [LARGE SCALE GENOMIC DNA]</scope>
    <source>
        <strain evidence="9 10">NRRL 2496</strain>
    </source>
</reference>
<feature type="transmembrane region" description="Helical" evidence="7">
    <location>
        <begin position="216"/>
        <end position="233"/>
    </location>
</feature>
<dbReference type="OrthoDB" id="3437016at2759"/>
<comment type="caution">
    <text evidence="9">The sequence shown here is derived from an EMBL/GenBank/DDBJ whole genome shotgun (WGS) entry which is preliminary data.</text>
</comment>
<evidence type="ECO:0000313" key="9">
    <source>
        <dbReference type="EMBL" id="ORZ00974.1"/>
    </source>
</evidence>
<dbReference type="AlphaFoldDB" id="A0A1X2HNK9"/>
<organism evidence="9 10">
    <name type="scientific">Syncephalastrum racemosum</name>
    <name type="common">Filamentous fungus</name>
    <dbReference type="NCBI Taxonomy" id="13706"/>
    <lineage>
        <taxon>Eukaryota</taxon>
        <taxon>Fungi</taxon>
        <taxon>Fungi incertae sedis</taxon>
        <taxon>Mucoromycota</taxon>
        <taxon>Mucoromycotina</taxon>
        <taxon>Mucoromycetes</taxon>
        <taxon>Mucorales</taxon>
        <taxon>Syncephalastraceae</taxon>
        <taxon>Syncephalastrum</taxon>
    </lineage>
</organism>
<feature type="domain" description="Major facilitator superfamily (MFS) profile" evidence="8">
    <location>
        <begin position="84"/>
        <end position="576"/>
    </location>
</feature>
<feature type="transmembrane region" description="Helical" evidence="7">
    <location>
        <begin position="350"/>
        <end position="369"/>
    </location>
</feature>
<feature type="transmembrane region" description="Helical" evidence="7">
    <location>
        <begin position="453"/>
        <end position="472"/>
    </location>
</feature>
<feature type="transmembrane region" description="Helical" evidence="7">
    <location>
        <begin position="149"/>
        <end position="168"/>
    </location>
</feature>
<evidence type="ECO:0000256" key="4">
    <source>
        <dbReference type="ARBA" id="ARBA00022989"/>
    </source>
</evidence>
<evidence type="ECO:0000313" key="10">
    <source>
        <dbReference type="Proteomes" id="UP000242180"/>
    </source>
</evidence>
<keyword evidence="10" id="KW-1185">Reference proteome</keyword>
<feature type="transmembrane region" description="Helical" evidence="7">
    <location>
        <begin position="556"/>
        <end position="573"/>
    </location>
</feature>
<keyword evidence="3 7" id="KW-0812">Transmembrane</keyword>
<evidence type="ECO:0000256" key="5">
    <source>
        <dbReference type="ARBA" id="ARBA00023136"/>
    </source>
</evidence>
<gene>
    <name evidence="9" type="ORF">BCR43DRAFT_486143</name>
</gene>
<feature type="transmembrane region" description="Helical" evidence="7">
    <location>
        <begin position="381"/>
        <end position="404"/>
    </location>
</feature>
<feature type="transmembrane region" description="Helical" evidence="7">
    <location>
        <begin position="416"/>
        <end position="433"/>
    </location>
</feature>
<dbReference type="GO" id="GO:0000329">
    <property type="term" value="C:fungal-type vacuole membrane"/>
    <property type="evidence" value="ECO:0007669"/>
    <property type="project" value="TreeGrafter"/>
</dbReference>
<evidence type="ECO:0000256" key="6">
    <source>
        <dbReference type="SAM" id="MobiDB-lite"/>
    </source>
</evidence>
<evidence type="ECO:0000259" key="8">
    <source>
        <dbReference type="PROSITE" id="PS50850"/>
    </source>
</evidence>
<dbReference type="GO" id="GO:0012505">
    <property type="term" value="C:endomembrane system"/>
    <property type="evidence" value="ECO:0007669"/>
    <property type="project" value="UniProtKB-SubCell"/>
</dbReference>
<dbReference type="InParanoid" id="A0A1X2HNK9"/>
<evidence type="ECO:0000256" key="7">
    <source>
        <dbReference type="SAM" id="Phobius"/>
    </source>
</evidence>
<feature type="transmembrane region" description="Helical" evidence="7">
    <location>
        <begin position="239"/>
        <end position="256"/>
    </location>
</feature>
<dbReference type="Gene3D" id="1.20.1720.10">
    <property type="entry name" value="Multidrug resistance protein D"/>
    <property type="match status" value="1"/>
</dbReference>
<dbReference type="SUPFAM" id="SSF103473">
    <property type="entry name" value="MFS general substrate transporter"/>
    <property type="match status" value="1"/>
</dbReference>
<dbReference type="InterPro" id="IPR011701">
    <property type="entry name" value="MFS"/>
</dbReference>
<dbReference type="Gene3D" id="1.20.1250.20">
    <property type="entry name" value="MFS general substrate transporter like domains"/>
    <property type="match status" value="1"/>
</dbReference>
<feature type="transmembrane region" description="Helical" evidence="7">
    <location>
        <begin position="174"/>
        <end position="195"/>
    </location>
</feature>
<feature type="transmembrane region" description="Helical" evidence="7">
    <location>
        <begin position="308"/>
        <end position="329"/>
    </location>
</feature>
<keyword evidence="2" id="KW-0813">Transport</keyword>
<proteinExistence type="predicted"/>
<accession>A0A1X2HNK9</accession>
<feature type="region of interest" description="Disordered" evidence="6">
    <location>
        <begin position="1"/>
        <end position="22"/>
    </location>
</feature>
<feature type="transmembrane region" description="Helical" evidence="7">
    <location>
        <begin position="118"/>
        <end position="137"/>
    </location>
</feature>
<dbReference type="GO" id="GO:0015174">
    <property type="term" value="F:basic amino acid transmembrane transporter activity"/>
    <property type="evidence" value="ECO:0007669"/>
    <property type="project" value="TreeGrafter"/>
</dbReference>
<dbReference type="PANTHER" id="PTHR23501">
    <property type="entry name" value="MAJOR FACILITATOR SUPERFAMILY"/>
    <property type="match status" value="1"/>
</dbReference>
<feature type="transmembrane region" description="Helical" evidence="7">
    <location>
        <begin position="276"/>
        <end position="296"/>
    </location>
</feature>
<feature type="transmembrane region" description="Helical" evidence="7">
    <location>
        <begin position="484"/>
        <end position="502"/>
    </location>
</feature>
<sequence>MLKRTTESLGLRPSTSGYGTLLTSDNDRGAHASMTPSSSMPSLAESSQTLQVIPHKGKDASETLVEPIMDCKYTDLGSISMNLLMLCMCVMTALPSIDGSILFIIQSTVASQFKSAHLVAWLHASYILGTCLTQPLAGCLADIYGRQPLLLLATTMFMVGSFICGAARSMVQLVMSRFLAGLGGGFVMTLTSIVVQDVVPRHLRGLYQSRLKMTQMGGIALGAPLGGFITDYFGWRNCFYINILPCLFVLMISFRLKNYTHVGKIQPNAIEKLKQIDFAGAILISTSTASLVTAMVMCGNLRPWTDPVIIGLLSICFASLAAFILHEWYLPEDSKCRALMPRRLISERNVLCSCFLNCFTAVENFAYLFLYPQFYMGARDITASTAGALTTTRVLGTITGAFIIGRYLRKHDYYNIMVLSAIGGVLTNIAIYFSSTMTMPIPVYMVPNTLDTFSLNGLLSVGSMISLTSYIPNTDNARAISMQFVFRGNGQVLGSTIAASIFQHALKTTLTKNIHTPNAPELVEFIRTSIAQIHTLPPELQKIAREAILTSFKQGLSVPMISAICCFLAAVFLRRK</sequence>
<dbReference type="Pfam" id="PF07690">
    <property type="entry name" value="MFS_1"/>
    <property type="match status" value="1"/>
</dbReference>
<dbReference type="Proteomes" id="UP000242180">
    <property type="component" value="Unassembled WGS sequence"/>
</dbReference>
<dbReference type="EMBL" id="MCGN01000002">
    <property type="protein sequence ID" value="ORZ00974.1"/>
    <property type="molecule type" value="Genomic_DNA"/>
</dbReference>
<evidence type="ECO:0000256" key="1">
    <source>
        <dbReference type="ARBA" id="ARBA00004127"/>
    </source>
</evidence>
<comment type="subcellular location">
    <subcellularLocation>
        <location evidence="1">Endomembrane system</location>
        <topology evidence="1">Multi-pass membrane protein</topology>
    </subcellularLocation>
</comment>
<keyword evidence="4 7" id="KW-1133">Transmembrane helix</keyword>
<name>A0A1X2HNK9_SYNRA</name>
<dbReference type="InterPro" id="IPR020846">
    <property type="entry name" value="MFS_dom"/>
</dbReference>
<dbReference type="PROSITE" id="PS50850">
    <property type="entry name" value="MFS"/>
    <property type="match status" value="1"/>
</dbReference>
<dbReference type="STRING" id="13706.A0A1X2HNK9"/>